<feature type="region of interest" description="Disordered" evidence="1">
    <location>
        <begin position="93"/>
        <end position="139"/>
    </location>
</feature>
<feature type="compositionally biased region" description="Basic and acidic residues" evidence="1">
    <location>
        <begin position="1212"/>
        <end position="1222"/>
    </location>
</feature>
<evidence type="ECO:0000256" key="2">
    <source>
        <dbReference type="SAM" id="Phobius"/>
    </source>
</evidence>
<feature type="transmembrane region" description="Helical" evidence="2">
    <location>
        <begin position="607"/>
        <end position="625"/>
    </location>
</feature>
<dbReference type="EMBL" id="LHPF02000053">
    <property type="protein sequence ID" value="PSC67592.1"/>
    <property type="molecule type" value="Genomic_DNA"/>
</dbReference>
<keyword evidence="3" id="KW-0418">Kinase</keyword>
<feature type="compositionally biased region" description="Polar residues" evidence="1">
    <location>
        <begin position="188"/>
        <end position="206"/>
    </location>
</feature>
<dbReference type="PANTHER" id="PTHR13018:SF83">
    <property type="entry name" value="RRM DOMAIN-CONTAINING PROTEIN"/>
    <property type="match status" value="1"/>
</dbReference>
<feature type="compositionally biased region" description="Gly residues" evidence="1">
    <location>
        <begin position="24"/>
        <end position="36"/>
    </location>
</feature>
<feature type="transmembrane region" description="Helical" evidence="2">
    <location>
        <begin position="893"/>
        <end position="913"/>
    </location>
</feature>
<keyword evidence="4" id="KW-1185">Reference proteome</keyword>
<gene>
    <name evidence="3" type="ORF">C2E20_8741</name>
</gene>
<feature type="region of interest" description="Disordered" evidence="1">
    <location>
        <begin position="384"/>
        <end position="421"/>
    </location>
</feature>
<feature type="compositionally biased region" description="Polar residues" evidence="1">
    <location>
        <begin position="1"/>
        <end position="12"/>
    </location>
</feature>
<feature type="transmembrane region" description="Helical" evidence="2">
    <location>
        <begin position="933"/>
        <end position="956"/>
    </location>
</feature>
<feature type="compositionally biased region" description="Low complexity" evidence="1">
    <location>
        <begin position="1223"/>
        <end position="1232"/>
    </location>
</feature>
<feature type="region of interest" description="Disordered" evidence="1">
    <location>
        <begin position="223"/>
        <end position="257"/>
    </location>
</feature>
<protein>
    <submittedName>
        <fullName evidence="3">Kinase domain</fullName>
    </submittedName>
</protein>
<feature type="compositionally biased region" description="Gly residues" evidence="1">
    <location>
        <begin position="1364"/>
        <end position="1377"/>
    </location>
</feature>
<keyword evidence="2" id="KW-1133">Transmembrane helix</keyword>
<dbReference type="InterPro" id="IPR045122">
    <property type="entry name" value="Csc1-like"/>
</dbReference>
<keyword evidence="3" id="KW-0808">Transferase</keyword>
<organism evidence="3 4">
    <name type="scientific">Micractinium conductrix</name>
    <dbReference type="NCBI Taxonomy" id="554055"/>
    <lineage>
        <taxon>Eukaryota</taxon>
        <taxon>Viridiplantae</taxon>
        <taxon>Chlorophyta</taxon>
        <taxon>core chlorophytes</taxon>
        <taxon>Trebouxiophyceae</taxon>
        <taxon>Chlorellales</taxon>
        <taxon>Chlorellaceae</taxon>
        <taxon>Chlorella clade</taxon>
        <taxon>Micractinium</taxon>
    </lineage>
</organism>
<dbReference type="GO" id="GO:0005227">
    <property type="term" value="F:calcium-activated cation channel activity"/>
    <property type="evidence" value="ECO:0007669"/>
    <property type="project" value="InterPro"/>
</dbReference>
<feature type="compositionally biased region" description="Low complexity" evidence="1">
    <location>
        <begin position="93"/>
        <end position="106"/>
    </location>
</feature>
<sequence>MGSGETHFSTAESGPGSAAFFTAAGGGSTGGGGGAAGANSEQSVSLAPAWAGHLFGGGTAAAARGESADLSWQGSGEVDGVEELRSSSVVVRRAPAAAPGDDAASPLRLAMPGLGPAHQPHSSPPRQPHAVPAAAAAAPGAPDLGAATAAAQPWSFAAPRPAVPPSATYLQQQPTASPQRRLWPPSHPLQQPAATATQNPWQQQQAEVPRYTAPAETLPPLAAQQQLPPGRHGWQRTPLKEPAGAPEPATALPSLSTGTDSWLASIATEGDTAGTAAAAAAGAAAGAAGGGLPPPPLFRPPSAASVVMHRGGPGSAQHMLPAEAALYAEAEEGAAGLAAGGGGFGSGRFNGSFASQDSKSSPTKSEHASAFHLQAHAGAAAAADAAALGAPPGQRPSRTSALRQRHAAQLRQTDRDQHGVPVASSARPFSLWASPLKIAEASTGLGVYFVSLRQFALAALLMCLFAIYPLASNLSSQAWADSYTLAAGEAPPLSCHKGWDTSSWVTGSTAGSRCASPSYSSSFDCPSSCTWTPQQLSGQCAGLALPEVPVNRGPAAACLLHPPCSAAAAGNLTAPDGPCFCCDLQLDGGAAATAAAAAGGTVPPAQLWVLFLGQLAFLLWVLLLTRAQLRAVHAADARVITASDFTVLLSGVPTSLSPAELHEWCSHYGSVVAAFHVPDVGEALRVAQRLDELVARRAEADAWLASSSCSASACCFNACALGATTRLRLQHALDDAARELRCYERHMLQATGAALVVFEYAEHAANCIEDHHRPALRKAADKLLCGSTATAPRLASRRVRVSRAPEPSDFLWQHTACTGSAALGRRLCSATLTLLIVAAGAGVQYGLAVAGEQERQKRQSQLYAYNTAIDGALDFSSWAAFTASALEVTKLNAISILSGLAVVVVNWLVTVAVRKLTVVERWHTRTAAERWSLLKLSSAYLVNSFVVPLLAAFFAGSSSSWYSRGGLMESAFYLQLANAVLPPLVVLCDLQELLFYAVLSRAAKTQAMANRLLSPLPFLLADQYASALTTLGLGVLWMPVLPLSPYLALLGLFLQYWADKIVALRRAAHPGNLRGQLVSSADLATRLLPLGQLLLMRFVFFVDEASMVPVFWTGLAVWLAFAVAPLRLLLGLVPRRRSTVTGGLSYQETLGGGQRKGLADCYQPEMPPCCSPAYRCQVAEAFALLPAPHPATEALLPRQHPGTGGAASRPPFRPDRSADRAMARAAASLRARQQGTLSSSTVGPLGAARGAATSAATSGIGGMPAAAAAAVPAKAPLVPAAAAAPAAPPEGGHHRRKPSLLEQTLSAVKGSIAGGASWMWNTRDPDNLFSYDWRSADAGDTDTTASAPPLPAQDATQPPHAGSRPGGGGGCRGPAMA</sequence>
<evidence type="ECO:0000256" key="1">
    <source>
        <dbReference type="SAM" id="MobiDB-lite"/>
    </source>
</evidence>
<evidence type="ECO:0000313" key="3">
    <source>
        <dbReference type="EMBL" id="PSC67592.1"/>
    </source>
</evidence>
<feature type="compositionally biased region" description="Low complexity" evidence="1">
    <location>
        <begin position="128"/>
        <end position="139"/>
    </location>
</feature>
<dbReference type="GO" id="GO:0005886">
    <property type="term" value="C:plasma membrane"/>
    <property type="evidence" value="ECO:0007669"/>
    <property type="project" value="TreeGrafter"/>
</dbReference>
<feature type="compositionally biased region" description="Polar residues" evidence="1">
    <location>
        <begin position="1233"/>
        <end position="1242"/>
    </location>
</feature>
<proteinExistence type="predicted"/>
<reference evidence="3 4" key="1">
    <citation type="journal article" date="2018" name="Plant J.">
        <title>Genome sequences of Chlorella sorokiniana UTEX 1602 and Micractinium conductrix SAG 241.80: implications to maltose excretion by a green alga.</title>
        <authorList>
            <person name="Arriola M.B."/>
            <person name="Velmurugan N."/>
            <person name="Zhang Y."/>
            <person name="Plunkett M.H."/>
            <person name="Hondzo H."/>
            <person name="Barney B.M."/>
        </authorList>
    </citation>
    <scope>NUCLEOTIDE SEQUENCE [LARGE SCALE GENOMIC DNA]</scope>
    <source>
        <strain evidence="3 4">SAG 241.80</strain>
    </source>
</reference>
<dbReference type="GO" id="GO:0016301">
    <property type="term" value="F:kinase activity"/>
    <property type="evidence" value="ECO:0007669"/>
    <property type="project" value="UniProtKB-KW"/>
</dbReference>
<comment type="caution">
    <text evidence="3">The sequence shown here is derived from an EMBL/GenBank/DDBJ whole genome shotgun (WGS) entry which is preliminary data.</text>
</comment>
<feature type="compositionally biased region" description="Polar residues" evidence="1">
    <location>
        <begin position="168"/>
        <end position="178"/>
    </location>
</feature>
<dbReference type="PANTHER" id="PTHR13018">
    <property type="entry name" value="PROBABLE MEMBRANE PROTEIN DUF221-RELATED"/>
    <property type="match status" value="1"/>
</dbReference>
<feature type="region of interest" description="Disordered" evidence="1">
    <location>
        <begin position="1"/>
        <end position="41"/>
    </location>
</feature>
<feature type="transmembrane region" description="Helical" evidence="2">
    <location>
        <begin position="830"/>
        <end position="850"/>
    </location>
</feature>
<name>A0A2P6V0H0_9CHLO</name>
<dbReference type="OrthoDB" id="197892at2759"/>
<accession>A0A2P6V0H0</accession>
<feature type="transmembrane region" description="Helical" evidence="2">
    <location>
        <begin position="1108"/>
        <end position="1130"/>
    </location>
</feature>
<feature type="transmembrane region" description="Helical" evidence="2">
    <location>
        <begin position="976"/>
        <end position="999"/>
    </location>
</feature>
<feature type="region of interest" description="Disordered" evidence="1">
    <location>
        <begin position="157"/>
        <end position="211"/>
    </location>
</feature>
<evidence type="ECO:0000313" key="4">
    <source>
        <dbReference type="Proteomes" id="UP000239649"/>
    </source>
</evidence>
<dbReference type="Proteomes" id="UP000239649">
    <property type="component" value="Unassembled WGS sequence"/>
</dbReference>
<keyword evidence="2" id="KW-0472">Membrane</keyword>
<feature type="region of interest" description="Disordered" evidence="1">
    <location>
        <begin position="1339"/>
        <end position="1377"/>
    </location>
</feature>
<keyword evidence="2" id="KW-0812">Transmembrane</keyword>
<feature type="region of interest" description="Disordered" evidence="1">
    <location>
        <begin position="1193"/>
        <end position="1246"/>
    </location>
</feature>